<dbReference type="InterPro" id="IPR033134">
    <property type="entry name" value="Asp/Glu_racemase_AS_2"/>
</dbReference>
<reference evidence="8 9" key="1">
    <citation type="journal article" date="2020" name="New Microbes New Infect">
        <title>Sellimonas caecigallum sp. nov., description and genome sequence of a new member of the Sellimonas genus isolated from the cecum of feral chicken.</title>
        <authorList>
            <person name="Wongkuna S."/>
            <person name="Ghimire S."/>
            <person name="Antony L."/>
            <person name="Chankhamhaengdecha S."/>
            <person name="Janvilisri T."/>
            <person name="Scaria J."/>
        </authorList>
    </citation>
    <scope>NUCLEOTIDE SEQUENCE [LARGE SCALE GENOMIC DNA]</scope>
    <source>
        <strain evidence="8 9">SW451</strain>
    </source>
</reference>
<dbReference type="EC" id="5.1.1.3" evidence="2 7"/>
<dbReference type="NCBIfam" id="TIGR00067">
    <property type="entry name" value="glut_race"/>
    <property type="match status" value="1"/>
</dbReference>
<feature type="binding site" evidence="7">
    <location>
        <begin position="47"/>
        <end position="48"/>
    </location>
    <ligand>
        <name>substrate</name>
    </ligand>
</feature>
<feature type="binding site" evidence="7">
    <location>
        <begin position="15"/>
        <end position="16"/>
    </location>
    <ligand>
        <name>substrate</name>
    </ligand>
</feature>
<evidence type="ECO:0000256" key="5">
    <source>
        <dbReference type="ARBA" id="ARBA00023235"/>
    </source>
</evidence>
<comment type="similarity">
    <text evidence="7">Belongs to the aspartate/glutamate racemases family.</text>
</comment>
<gene>
    <name evidence="7" type="primary">murI</name>
    <name evidence="8" type="ORF">FLB61_04030</name>
</gene>
<feature type="active site" description="Proton donor/acceptor" evidence="7">
    <location>
        <position position="189"/>
    </location>
</feature>
<feature type="binding site" evidence="7">
    <location>
        <begin position="79"/>
        <end position="80"/>
    </location>
    <ligand>
        <name>substrate</name>
    </ligand>
</feature>
<keyword evidence="3 7" id="KW-0133">Cell shape</keyword>
<comment type="caution">
    <text evidence="8">The sequence shown here is derived from an EMBL/GenBank/DDBJ whole genome shotgun (WGS) entry which is preliminary data.</text>
</comment>
<name>A0ABS7L643_9FIRM</name>
<organism evidence="8 9">
    <name type="scientific">Sellimonas caecigallum</name>
    <dbReference type="NCBI Taxonomy" id="2592333"/>
    <lineage>
        <taxon>Bacteria</taxon>
        <taxon>Bacillati</taxon>
        <taxon>Bacillota</taxon>
        <taxon>Clostridia</taxon>
        <taxon>Lachnospirales</taxon>
        <taxon>Lachnospiraceae</taxon>
        <taxon>Sellimonas</taxon>
    </lineage>
</organism>
<accession>A0ABS7L643</accession>
<evidence type="ECO:0000256" key="4">
    <source>
        <dbReference type="ARBA" id="ARBA00022984"/>
    </source>
</evidence>
<dbReference type="PANTHER" id="PTHR21198">
    <property type="entry name" value="GLUTAMATE RACEMASE"/>
    <property type="match status" value="1"/>
</dbReference>
<dbReference type="EMBL" id="VIRV01000003">
    <property type="protein sequence ID" value="MBY0758267.1"/>
    <property type="molecule type" value="Genomic_DNA"/>
</dbReference>
<comment type="catalytic activity">
    <reaction evidence="1 7">
        <text>L-glutamate = D-glutamate</text>
        <dbReference type="Rhea" id="RHEA:12813"/>
        <dbReference type="ChEBI" id="CHEBI:29985"/>
        <dbReference type="ChEBI" id="CHEBI:29986"/>
        <dbReference type="EC" id="5.1.1.3"/>
    </reaction>
</comment>
<dbReference type="SUPFAM" id="SSF53681">
    <property type="entry name" value="Aspartate/glutamate racemase"/>
    <property type="match status" value="2"/>
</dbReference>
<dbReference type="PANTHER" id="PTHR21198:SF2">
    <property type="entry name" value="GLUTAMATE RACEMASE"/>
    <property type="match status" value="1"/>
</dbReference>
<keyword evidence="4 7" id="KW-0573">Peptidoglycan synthesis</keyword>
<evidence type="ECO:0000256" key="1">
    <source>
        <dbReference type="ARBA" id="ARBA00001602"/>
    </source>
</evidence>
<dbReference type="Gene3D" id="3.40.50.1860">
    <property type="match status" value="2"/>
</dbReference>
<comment type="function">
    <text evidence="7">Provides the (R)-glutamate required for cell wall biosynthesis.</text>
</comment>
<dbReference type="PROSITE" id="PS00924">
    <property type="entry name" value="ASP_GLU_RACEMASE_2"/>
    <property type="match status" value="1"/>
</dbReference>
<feature type="active site" description="Proton donor/acceptor" evidence="7">
    <location>
        <position position="78"/>
    </location>
</feature>
<evidence type="ECO:0000313" key="9">
    <source>
        <dbReference type="Proteomes" id="UP000779049"/>
    </source>
</evidence>
<dbReference type="GO" id="GO:0008881">
    <property type="term" value="F:glutamate racemase activity"/>
    <property type="evidence" value="ECO:0007669"/>
    <property type="project" value="UniProtKB-EC"/>
</dbReference>
<comment type="pathway">
    <text evidence="7">Cell wall biogenesis; peptidoglycan biosynthesis.</text>
</comment>
<keyword evidence="6 7" id="KW-0961">Cell wall biogenesis/degradation</keyword>
<proteinExistence type="inferred from homology"/>
<protein>
    <recommendedName>
        <fullName evidence="2 7">Glutamate racemase</fullName>
        <ecNumber evidence="2 7">5.1.1.3</ecNumber>
    </recommendedName>
</protein>
<sequence>MSIDNKRTAPIGVFDSGVGGLTVTREIMRQLPDENMVYFGDTARVPYGSKSRDNIIRYSRQIIRFLKTRDVKAIVIACNTASALALDVVKKETDIPVMGVIVPGARAAVQATSNKKVGVIGTEATIRSKMYSRTIREMDPDVEVIGKPCPLFVPLVEEGFAKHRISEEVIDYYLASMKESGIDTMILGCTHYPLLRSKIMKYLGEEIRLVNPAYETAMELKVLLKELGIQNVGKDIDPDKQEESCANGSYEFYVSDAADKFKHFANSILPYDIRTTQQINIEEY</sequence>
<dbReference type="InterPro" id="IPR018187">
    <property type="entry name" value="Asp/Glu_racemase_AS_1"/>
</dbReference>
<evidence type="ECO:0000256" key="3">
    <source>
        <dbReference type="ARBA" id="ARBA00022960"/>
    </source>
</evidence>
<evidence type="ECO:0000256" key="2">
    <source>
        <dbReference type="ARBA" id="ARBA00013090"/>
    </source>
</evidence>
<feature type="binding site" evidence="7">
    <location>
        <begin position="190"/>
        <end position="191"/>
    </location>
    <ligand>
        <name>substrate</name>
    </ligand>
</feature>
<dbReference type="Pfam" id="PF01177">
    <property type="entry name" value="Asp_Glu_race"/>
    <property type="match status" value="1"/>
</dbReference>
<evidence type="ECO:0000256" key="6">
    <source>
        <dbReference type="ARBA" id="ARBA00023316"/>
    </source>
</evidence>
<dbReference type="RefSeq" id="WP_087201148.1">
    <property type="nucleotide sequence ID" value="NZ_CP173660.1"/>
</dbReference>
<dbReference type="InterPro" id="IPR001920">
    <property type="entry name" value="Asp/Glu_race"/>
</dbReference>
<dbReference type="HAMAP" id="MF_00258">
    <property type="entry name" value="Glu_racemase"/>
    <property type="match status" value="1"/>
</dbReference>
<dbReference type="Proteomes" id="UP000779049">
    <property type="component" value="Unassembled WGS sequence"/>
</dbReference>
<keyword evidence="9" id="KW-1185">Reference proteome</keyword>
<evidence type="ECO:0000313" key="8">
    <source>
        <dbReference type="EMBL" id="MBY0758267.1"/>
    </source>
</evidence>
<keyword evidence="5 7" id="KW-0413">Isomerase</keyword>
<dbReference type="PROSITE" id="PS00923">
    <property type="entry name" value="ASP_GLU_RACEMASE_1"/>
    <property type="match status" value="1"/>
</dbReference>
<dbReference type="InterPro" id="IPR004391">
    <property type="entry name" value="Glu_race"/>
</dbReference>
<dbReference type="InterPro" id="IPR015942">
    <property type="entry name" value="Asp/Glu/hydantoin_racemase"/>
</dbReference>
<evidence type="ECO:0000256" key="7">
    <source>
        <dbReference type="HAMAP-Rule" id="MF_00258"/>
    </source>
</evidence>